<dbReference type="PATRIC" id="fig|1187852.3.peg.6968"/>
<dbReference type="AlphaFoldDB" id="A0A0J6T2M3"/>
<gene>
    <name evidence="2" type="ORF">VQ03_14455</name>
</gene>
<dbReference type="OrthoDB" id="797232at2"/>
<feature type="transmembrane region" description="Helical" evidence="1">
    <location>
        <begin position="191"/>
        <end position="210"/>
    </location>
</feature>
<keyword evidence="3" id="KW-1185">Reference proteome</keyword>
<evidence type="ECO:0000313" key="3">
    <source>
        <dbReference type="Proteomes" id="UP000036449"/>
    </source>
</evidence>
<reference evidence="2 3" key="1">
    <citation type="submission" date="2015-03" db="EMBL/GenBank/DDBJ databases">
        <title>Genome sequencing of Methylobacterium tarhaniae DSM 25844.</title>
        <authorList>
            <person name="Chaudhry V."/>
            <person name="Patil P.B."/>
        </authorList>
    </citation>
    <scope>NUCLEOTIDE SEQUENCE [LARGE SCALE GENOMIC DNA]</scope>
    <source>
        <strain evidence="2 3">DSM 25844</strain>
    </source>
</reference>
<evidence type="ECO:0000256" key="1">
    <source>
        <dbReference type="SAM" id="Phobius"/>
    </source>
</evidence>
<name>A0A0J6T2M3_9HYPH</name>
<feature type="transmembrane region" description="Helical" evidence="1">
    <location>
        <begin position="45"/>
        <end position="69"/>
    </location>
</feature>
<dbReference type="InterPro" id="IPR025333">
    <property type="entry name" value="DUF4239"/>
</dbReference>
<comment type="caution">
    <text evidence="2">The sequence shown here is derived from an EMBL/GenBank/DDBJ whole genome shotgun (WGS) entry which is preliminary data.</text>
</comment>
<evidence type="ECO:0008006" key="4">
    <source>
        <dbReference type="Google" id="ProtNLM"/>
    </source>
</evidence>
<dbReference type="Pfam" id="PF14023">
    <property type="entry name" value="Bestrophin-like"/>
    <property type="match status" value="1"/>
</dbReference>
<accession>A0A0J6T2M3</accession>
<feature type="transmembrane region" description="Helical" evidence="1">
    <location>
        <begin position="12"/>
        <end position="33"/>
    </location>
</feature>
<keyword evidence="1" id="KW-0812">Transmembrane</keyword>
<dbReference type="Proteomes" id="UP000036449">
    <property type="component" value="Unassembled WGS sequence"/>
</dbReference>
<feature type="transmembrane region" description="Helical" evidence="1">
    <location>
        <begin position="216"/>
        <end position="236"/>
    </location>
</feature>
<organism evidence="2 3">
    <name type="scientific">Methylobacterium tarhaniae</name>
    <dbReference type="NCBI Taxonomy" id="1187852"/>
    <lineage>
        <taxon>Bacteria</taxon>
        <taxon>Pseudomonadati</taxon>
        <taxon>Pseudomonadota</taxon>
        <taxon>Alphaproteobacteria</taxon>
        <taxon>Hyphomicrobiales</taxon>
        <taxon>Methylobacteriaceae</taxon>
        <taxon>Methylobacterium</taxon>
    </lineage>
</organism>
<keyword evidence="1" id="KW-0472">Membrane</keyword>
<evidence type="ECO:0000313" key="2">
    <source>
        <dbReference type="EMBL" id="KMO40234.1"/>
    </source>
</evidence>
<dbReference type="EMBL" id="LABZ01000099">
    <property type="protein sequence ID" value="KMO40234.1"/>
    <property type="molecule type" value="Genomic_DNA"/>
</dbReference>
<keyword evidence="1" id="KW-1133">Transmembrane helix</keyword>
<protein>
    <recommendedName>
        <fullName evidence="4">DUF4239 domain-containing protein</fullName>
    </recommendedName>
</protein>
<proteinExistence type="predicted"/>
<sequence>MILGFWLDLPVWLVFSLLAAYVFGVCAVISLVTNLPWTRPWIGRISIGIAPTYIGVLAVLLALLTGFVANDAWERQRAASRVVQAERAHALAVYDLSHAAAPDMSDLRKALAGYLDAVIDAEWPAMAETGRGVPQAGEALARLLQAAADPRTGAEAGQPAQSALLAAVMGLRSARGERLALVASEQDETKWLTLLVLAGLTMVSIGLVHWERPAAQIVTLFLFAAAMVTTLGVIALHERPFDGPMALKPESLRVARSIVVAGTR</sequence>
<dbReference type="RefSeq" id="WP_048451586.1">
    <property type="nucleotide sequence ID" value="NZ_JBNNPJ010000021.1"/>
</dbReference>